<dbReference type="KEGG" id="vbh:CMV30_09665"/>
<gene>
    <name evidence="13" type="ORF">CMV30_09665</name>
</gene>
<dbReference type="PANTHER" id="PTHR32552:SF68">
    <property type="entry name" value="FERRICHROME OUTER MEMBRANE TRANSPORTER_PHAGE RECEPTOR"/>
    <property type="match status" value="1"/>
</dbReference>
<name>A0A290QAH7_9BACT</name>
<feature type="domain" description="TonB-dependent receptor plug" evidence="12">
    <location>
        <begin position="84"/>
        <end position="185"/>
    </location>
</feature>
<keyword evidence="9" id="KW-0472">Membrane</keyword>
<evidence type="ECO:0000256" key="11">
    <source>
        <dbReference type="SAM" id="SignalP"/>
    </source>
</evidence>
<dbReference type="EMBL" id="CP023344">
    <property type="protein sequence ID" value="ATC64200.1"/>
    <property type="molecule type" value="Genomic_DNA"/>
</dbReference>
<dbReference type="InterPro" id="IPR039426">
    <property type="entry name" value="TonB-dep_rcpt-like"/>
</dbReference>
<dbReference type="PANTHER" id="PTHR32552">
    <property type="entry name" value="FERRICHROME IRON RECEPTOR-RELATED"/>
    <property type="match status" value="1"/>
</dbReference>
<accession>A0A290QAH7</accession>
<keyword evidence="3" id="KW-1134">Transmembrane beta strand</keyword>
<sequence>MPEHMKTPTPASAPLGRPSFSRASLLLLLPALGLTAIAQETPTPVTPPTEDDVVNLSAFRVSEDKDSGYKASNSIGGTRSNTPIKDIPLNIQVFTKDLYDDLVITNQIDLERYNAALVNGGADGRSSNPIQQAYNAFLFRGFVQNWGLRDGIRQYDPIDTQGLSRVEIVKGPAGPLYGLSYAGGVMNSVTKDVDFLKDFTSLRFTVQSEGEYRAAIDANYSGDTKHGKFGVRFNGAHAETVDERENSDGSLRYSQVNLAWQPYAGTEVKFLMENGYRGKANGLGYFTRNGADGAQIPLQIDHPEIPWEWNWSTGGNIRSIDTDLYRGTINQTFNENFSATAYVQYATRLNIDSNGWEAQGSGGGANWDTNGDTGWQLGGTPAEFIRLGYHYRDWGNRMHGYGATGIYKVDLGAIKNVVTFGANVWAEKFLTRRFAQPSTTTNTLILPVRAGISINTPLVPPADWAANTGNGGWNRENNSNDYYFVAWQGSLFENRLKLNAAANRTNIKLVQYDATANTSKTTEVSKTSPMFGAMFDITKQVSVFGVYSSSLFPSTDKNSFSQQMPPETGKSYEAGVKVELLNGKISGTVSVYQITKEGGGKQVTPAFNLEVQRFDALSLAQQAIQFPGQTRATLLAKGDFYPAGEQESTGFEADLIFQPTKSWQILLSYANNDTEVTSSPIATELGRTTSGHIDQQLAMLTKYSFTDGAAKGLSIGAGIQYADEALQDYNGPGNTGRYNPATFYGELFAGYRLKLLGYDTLIQLNLKNITEQEEFVGWKPTGVAGRVATDRYEVSTPMVYSLTVGIDF</sequence>
<dbReference type="AlphaFoldDB" id="A0A290QAH7"/>
<evidence type="ECO:0000259" key="12">
    <source>
        <dbReference type="Pfam" id="PF07715"/>
    </source>
</evidence>
<evidence type="ECO:0000256" key="1">
    <source>
        <dbReference type="ARBA" id="ARBA00004571"/>
    </source>
</evidence>
<dbReference type="Gene3D" id="2.170.130.10">
    <property type="entry name" value="TonB-dependent receptor, plug domain"/>
    <property type="match status" value="1"/>
</dbReference>
<evidence type="ECO:0000256" key="6">
    <source>
        <dbReference type="ARBA" id="ARBA00022729"/>
    </source>
</evidence>
<keyword evidence="2" id="KW-0813">Transport</keyword>
<comment type="subcellular location">
    <subcellularLocation>
        <location evidence="1">Cell outer membrane</location>
        <topology evidence="1">Multi-pass membrane protein</topology>
    </subcellularLocation>
</comment>
<dbReference type="Pfam" id="PF07715">
    <property type="entry name" value="Plug"/>
    <property type="match status" value="1"/>
</dbReference>
<evidence type="ECO:0000256" key="4">
    <source>
        <dbReference type="ARBA" id="ARBA00022496"/>
    </source>
</evidence>
<keyword evidence="5" id="KW-0812">Transmembrane</keyword>
<dbReference type="Gene3D" id="2.40.170.20">
    <property type="entry name" value="TonB-dependent receptor, beta-barrel domain"/>
    <property type="match status" value="1"/>
</dbReference>
<dbReference type="OrthoDB" id="176566at2"/>
<evidence type="ECO:0000256" key="2">
    <source>
        <dbReference type="ARBA" id="ARBA00022448"/>
    </source>
</evidence>
<evidence type="ECO:0000256" key="3">
    <source>
        <dbReference type="ARBA" id="ARBA00022452"/>
    </source>
</evidence>
<evidence type="ECO:0000256" key="5">
    <source>
        <dbReference type="ARBA" id="ARBA00022692"/>
    </source>
</evidence>
<dbReference type="GO" id="GO:0015344">
    <property type="term" value="F:siderophore uptake transmembrane transporter activity"/>
    <property type="evidence" value="ECO:0007669"/>
    <property type="project" value="TreeGrafter"/>
</dbReference>
<proteinExistence type="predicted"/>
<dbReference type="InterPro" id="IPR037066">
    <property type="entry name" value="Plug_dom_sf"/>
</dbReference>
<protein>
    <recommendedName>
        <fullName evidence="12">TonB-dependent receptor plug domain-containing protein</fullName>
    </recommendedName>
</protein>
<evidence type="ECO:0000256" key="10">
    <source>
        <dbReference type="ARBA" id="ARBA00023237"/>
    </source>
</evidence>
<keyword evidence="10" id="KW-0998">Cell outer membrane</keyword>
<feature type="signal peptide" evidence="11">
    <location>
        <begin position="1"/>
        <end position="38"/>
    </location>
</feature>
<evidence type="ECO:0000256" key="9">
    <source>
        <dbReference type="ARBA" id="ARBA00023136"/>
    </source>
</evidence>
<feature type="chain" id="PRO_5012696629" description="TonB-dependent receptor plug domain-containing protein" evidence="11">
    <location>
        <begin position="39"/>
        <end position="808"/>
    </location>
</feature>
<dbReference type="InterPro" id="IPR036942">
    <property type="entry name" value="Beta-barrel_TonB_sf"/>
</dbReference>
<evidence type="ECO:0000313" key="13">
    <source>
        <dbReference type="EMBL" id="ATC64200.1"/>
    </source>
</evidence>
<dbReference type="InterPro" id="IPR012910">
    <property type="entry name" value="Plug_dom"/>
</dbReference>
<dbReference type="GO" id="GO:0009279">
    <property type="term" value="C:cell outer membrane"/>
    <property type="evidence" value="ECO:0007669"/>
    <property type="project" value="UniProtKB-SubCell"/>
</dbReference>
<dbReference type="SUPFAM" id="SSF56935">
    <property type="entry name" value="Porins"/>
    <property type="match status" value="1"/>
</dbReference>
<evidence type="ECO:0000313" key="14">
    <source>
        <dbReference type="Proteomes" id="UP000217265"/>
    </source>
</evidence>
<organism evidence="13 14">
    <name type="scientific">Nibricoccus aquaticus</name>
    <dbReference type="NCBI Taxonomy" id="2576891"/>
    <lineage>
        <taxon>Bacteria</taxon>
        <taxon>Pseudomonadati</taxon>
        <taxon>Verrucomicrobiota</taxon>
        <taxon>Opitutia</taxon>
        <taxon>Opitutales</taxon>
        <taxon>Opitutaceae</taxon>
        <taxon>Nibricoccus</taxon>
    </lineage>
</organism>
<dbReference type="Proteomes" id="UP000217265">
    <property type="component" value="Chromosome"/>
</dbReference>
<keyword evidence="14" id="KW-1185">Reference proteome</keyword>
<reference evidence="13 14" key="1">
    <citation type="submission" date="2017-09" db="EMBL/GenBank/DDBJ databases">
        <title>Complete genome sequence of Verrucomicrobial strain HZ-65, isolated from freshwater.</title>
        <authorList>
            <person name="Choi A."/>
        </authorList>
    </citation>
    <scope>NUCLEOTIDE SEQUENCE [LARGE SCALE GENOMIC DNA]</scope>
    <source>
        <strain evidence="13 14">HZ-65</strain>
    </source>
</reference>
<keyword evidence="6 11" id="KW-0732">Signal</keyword>
<keyword evidence="8" id="KW-0406">Ion transport</keyword>
<keyword evidence="4" id="KW-0410">Iron transport</keyword>
<evidence type="ECO:0000256" key="8">
    <source>
        <dbReference type="ARBA" id="ARBA00023065"/>
    </source>
</evidence>
<evidence type="ECO:0000256" key="7">
    <source>
        <dbReference type="ARBA" id="ARBA00023004"/>
    </source>
</evidence>
<keyword evidence="7" id="KW-0408">Iron</keyword>